<dbReference type="Proteomes" id="UP001186974">
    <property type="component" value="Unassembled WGS sequence"/>
</dbReference>
<accession>A0ACC3D1V8</accession>
<gene>
    <name evidence="1" type="ORF">LTS18_008086</name>
</gene>
<evidence type="ECO:0000313" key="1">
    <source>
        <dbReference type="EMBL" id="KAK3060642.1"/>
    </source>
</evidence>
<evidence type="ECO:0000313" key="2">
    <source>
        <dbReference type="Proteomes" id="UP001186974"/>
    </source>
</evidence>
<sequence length="269" mass="29216">MCSIVRDRRDGVTIWINNDPEPQSKDFENLWDLVVRGPCDEVARLAAMRKWDDKYDNVTEEEVRKVKETSKAEVIVVSPHKPKGKQFLPTPVASPRMQAKEDVPAVSKNLLSTPTKATKTTAASKSKAKASSKAAKPAMANATKAVSKKTQRSTSKKENMPNSKIAFKVVKNVAPTTAKAKTPSDPYSKSRPMSKPNKADSIAKTAAVPMSPLPSSDARLNSLLESNIVVGSVTEYEKSRSSSLSSINSECSIPATRLPRGMDGLIHLP</sequence>
<dbReference type="EMBL" id="JAWDJW010008407">
    <property type="protein sequence ID" value="KAK3060642.1"/>
    <property type="molecule type" value="Genomic_DNA"/>
</dbReference>
<name>A0ACC3D1V8_9PEZI</name>
<proteinExistence type="predicted"/>
<protein>
    <submittedName>
        <fullName evidence="1">Uncharacterized protein</fullName>
    </submittedName>
</protein>
<comment type="caution">
    <text evidence="1">The sequence shown here is derived from an EMBL/GenBank/DDBJ whole genome shotgun (WGS) entry which is preliminary data.</text>
</comment>
<organism evidence="1 2">
    <name type="scientific">Coniosporium uncinatum</name>
    <dbReference type="NCBI Taxonomy" id="93489"/>
    <lineage>
        <taxon>Eukaryota</taxon>
        <taxon>Fungi</taxon>
        <taxon>Dikarya</taxon>
        <taxon>Ascomycota</taxon>
        <taxon>Pezizomycotina</taxon>
        <taxon>Dothideomycetes</taxon>
        <taxon>Dothideomycetes incertae sedis</taxon>
        <taxon>Coniosporium</taxon>
    </lineage>
</organism>
<reference evidence="1" key="1">
    <citation type="submission" date="2024-09" db="EMBL/GenBank/DDBJ databases">
        <title>Black Yeasts Isolated from many extreme environments.</title>
        <authorList>
            <person name="Coleine C."/>
            <person name="Stajich J.E."/>
            <person name="Selbmann L."/>
        </authorList>
    </citation>
    <scope>NUCLEOTIDE SEQUENCE</scope>
    <source>
        <strain evidence="1">CCFEE 5737</strain>
    </source>
</reference>
<keyword evidence="2" id="KW-1185">Reference proteome</keyword>